<evidence type="ECO:0000256" key="6">
    <source>
        <dbReference type="SAM" id="Phobius"/>
    </source>
</evidence>
<dbReference type="Proteomes" id="UP001521137">
    <property type="component" value="Unassembled WGS sequence"/>
</dbReference>
<feature type="transmembrane region" description="Helical" evidence="6">
    <location>
        <begin position="51"/>
        <end position="76"/>
    </location>
</feature>
<dbReference type="PANTHER" id="PTHR42893:SF46">
    <property type="entry name" value="PROTEIN DETOXIFICATION 44, CHLOROPLASTIC"/>
    <property type="match status" value="1"/>
</dbReference>
<dbReference type="InterPro" id="IPR044644">
    <property type="entry name" value="DinF-like"/>
</dbReference>
<feature type="transmembrane region" description="Helical" evidence="6">
    <location>
        <begin position="320"/>
        <end position="338"/>
    </location>
</feature>
<keyword evidence="4 6" id="KW-1133">Transmembrane helix</keyword>
<organism evidence="7 8">
    <name type="scientific">Paraglaciecola algarum</name>
    <dbReference type="NCBI Taxonomy" id="3050085"/>
    <lineage>
        <taxon>Bacteria</taxon>
        <taxon>Pseudomonadati</taxon>
        <taxon>Pseudomonadota</taxon>
        <taxon>Gammaproteobacteria</taxon>
        <taxon>Alteromonadales</taxon>
        <taxon>Alteromonadaceae</taxon>
        <taxon>Paraglaciecola</taxon>
    </lineage>
</organism>
<feature type="transmembrane region" description="Helical" evidence="6">
    <location>
        <begin position="169"/>
        <end position="189"/>
    </location>
</feature>
<protein>
    <submittedName>
        <fullName evidence="7">MATE family efflux transporter</fullName>
    </submittedName>
</protein>
<evidence type="ECO:0000256" key="4">
    <source>
        <dbReference type="ARBA" id="ARBA00022989"/>
    </source>
</evidence>
<reference evidence="7 8" key="1">
    <citation type="submission" date="2022-01" db="EMBL/GenBank/DDBJ databases">
        <title>Paraglaciecola sp. G1-23.</title>
        <authorList>
            <person name="Jin M.S."/>
            <person name="Han D.M."/>
            <person name="Kim H.M."/>
            <person name="Jeon C.O."/>
        </authorList>
    </citation>
    <scope>NUCLEOTIDE SEQUENCE [LARGE SCALE GENOMIC DNA]</scope>
    <source>
        <strain evidence="7 8">G1-23</strain>
    </source>
</reference>
<feature type="transmembrane region" description="Helical" evidence="6">
    <location>
        <begin position="251"/>
        <end position="271"/>
    </location>
</feature>
<feature type="transmembrane region" description="Helical" evidence="6">
    <location>
        <begin position="414"/>
        <end position="434"/>
    </location>
</feature>
<evidence type="ECO:0000313" key="8">
    <source>
        <dbReference type="Proteomes" id="UP001521137"/>
    </source>
</evidence>
<dbReference type="CDD" id="cd13136">
    <property type="entry name" value="MATE_DinF_like"/>
    <property type="match status" value="1"/>
</dbReference>
<comment type="subcellular location">
    <subcellularLocation>
        <location evidence="1">Membrane</location>
        <topology evidence="1">Multi-pass membrane protein</topology>
    </subcellularLocation>
</comment>
<keyword evidence="3 6" id="KW-0812">Transmembrane</keyword>
<evidence type="ECO:0000256" key="2">
    <source>
        <dbReference type="ARBA" id="ARBA00010199"/>
    </source>
</evidence>
<evidence type="ECO:0000313" key="7">
    <source>
        <dbReference type="EMBL" id="MCF2950291.1"/>
    </source>
</evidence>
<gene>
    <name evidence="7" type="ORF">L0668_19440</name>
</gene>
<feature type="transmembrane region" description="Helical" evidence="6">
    <location>
        <begin position="97"/>
        <end position="124"/>
    </location>
</feature>
<comment type="similarity">
    <text evidence="2">Belongs to the multi antimicrobial extrusion (MATE) (TC 2.A.66.1) family.</text>
</comment>
<feature type="transmembrane region" description="Helical" evidence="6">
    <location>
        <begin position="277"/>
        <end position="300"/>
    </location>
</feature>
<evidence type="ECO:0000256" key="1">
    <source>
        <dbReference type="ARBA" id="ARBA00004141"/>
    </source>
</evidence>
<accession>A0ABS9DFA9</accession>
<dbReference type="PANTHER" id="PTHR42893">
    <property type="entry name" value="PROTEIN DETOXIFICATION 44, CHLOROPLASTIC-RELATED"/>
    <property type="match status" value="1"/>
</dbReference>
<sequence length="445" mass="48746">MTHSRILLNFFQTSLHKKILLIALPMILSNVTTPLMGLVDTAVLGHMDGAHYLAGASIAALVITQVYWVCGFLRMTSTGLSAQAKGSNQADENNKSLFQGILIGFVLAGIILLFSSQILSAGIYFAQTSSQIETIMSEYFSVRIWGAPAAMANLAIIGWLIGQQAAKKVLVIQICGNLLNVVLNFWFVLGLGLEVYGVALATVISEYFIFVTSLLVALQVLGKPMLKKQWFSLANLTPLFSLNANTFIRNLVLQACIAFLIFSGVGFGTQAAAINAIIMQFFTLIALGLDGVAFAAEALVGEHKGKKDHDGVVQASLHGLVWSTLLAVAYSLVFYCWGMEITGLITDQTSLQLAMQDYMLYVILLPIIAHWCFYFDGIFVGLTRAKAMRNSMIFSGLIIYFPSFWLFSDHQNQGLWIAMLLFMLSRGVTLGGYFSHLCQKRLVAV</sequence>
<feature type="transmembrane region" description="Helical" evidence="6">
    <location>
        <begin position="144"/>
        <end position="162"/>
    </location>
</feature>
<keyword evidence="5 6" id="KW-0472">Membrane</keyword>
<dbReference type="Pfam" id="PF01554">
    <property type="entry name" value="MatE"/>
    <property type="match status" value="2"/>
</dbReference>
<feature type="transmembrane region" description="Helical" evidence="6">
    <location>
        <begin position="391"/>
        <end position="408"/>
    </location>
</feature>
<keyword evidence="8" id="KW-1185">Reference proteome</keyword>
<feature type="transmembrane region" description="Helical" evidence="6">
    <location>
        <begin position="20"/>
        <end position="39"/>
    </location>
</feature>
<name>A0ABS9DFA9_9ALTE</name>
<evidence type="ECO:0000256" key="3">
    <source>
        <dbReference type="ARBA" id="ARBA00022692"/>
    </source>
</evidence>
<dbReference type="NCBIfam" id="TIGR00797">
    <property type="entry name" value="matE"/>
    <property type="match status" value="1"/>
</dbReference>
<evidence type="ECO:0000256" key="5">
    <source>
        <dbReference type="ARBA" id="ARBA00023136"/>
    </source>
</evidence>
<comment type="caution">
    <text evidence="7">The sequence shown here is derived from an EMBL/GenBank/DDBJ whole genome shotgun (WGS) entry which is preliminary data.</text>
</comment>
<feature type="transmembrane region" description="Helical" evidence="6">
    <location>
        <begin position="195"/>
        <end position="218"/>
    </location>
</feature>
<proteinExistence type="inferred from homology"/>
<feature type="transmembrane region" description="Helical" evidence="6">
    <location>
        <begin position="358"/>
        <end position="379"/>
    </location>
</feature>
<dbReference type="EMBL" id="JAKGAS010000017">
    <property type="protein sequence ID" value="MCF2950291.1"/>
    <property type="molecule type" value="Genomic_DNA"/>
</dbReference>
<dbReference type="RefSeq" id="WP_235314390.1">
    <property type="nucleotide sequence ID" value="NZ_JAKGAS010000017.1"/>
</dbReference>
<dbReference type="InterPro" id="IPR002528">
    <property type="entry name" value="MATE_fam"/>
</dbReference>